<comment type="caution">
    <text evidence="1">The sequence shown here is derived from an EMBL/GenBank/DDBJ whole genome shotgun (WGS) entry which is preliminary data.</text>
</comment>
<evidence type="ECO:0000313" key="1">
    <source>
        <dbReference type="EMBL" id="KAJ0040250.1"/>
    </source>
</evidence>
<protein>
    <submittedName>
        <fullName evidence="1">Uncharacterized protein</fullName>
    </submittedName>
</protein>
<keyword evidence="2" id="KW-1185">Reference proteome</keyword>
<dbReference type="EMBL" id="CM047740">
    <property type="protein sequence ID" value="KAJ0040250.1"/>
    <property type="molecule type" value="Genomic_DNA"/>
</dbReference>
<sequence>MYGFLKTNMDDDRISYLPPFIIHQILSHLSRKQVAQTSVLSKRWNHLRASFPIFNFDETDLFKTDLDMRLASEEEFCERIENFMKFIDASLVRFCEHKVSMQALRLLISLVDVEGLPCSFENWIRLAVENDVKELDITIKTDENKLYILPQIIFFAKLLTTLKLNGFKLEKPPDTIRFCFLKKLKLVRVHISEPMVQKITSDCVLLEELYFLHCWGLKCVYICKPDGLKILHIQIAPNEHERVKIDILGLQQCDLMLYQRSCEIDMNGCSQLKDLRLGCCIFRDREFHYFLSKFPLLENLSMHTCHYIERIKFSSDRLKNLSIGNCSYLEAIDVDTPNLLSFVYQNDTLPISSMNAPCPWIVRLVIEGDLDTTWYLKLKKFLAASTEIKELTLYCTSNKVLFDLEEFRRVSPSPPYKVCYVSLFPTILPSDYETLLDALLWICYPKCLSVEAWDKKDHINLIESIYVILTNRDLNCCNSCDFKCWRHYLKDVKIESFLPLVDPNPIIIDNLMDVLPNLPPGSLRLHLDWCFSGVDEMI</sequence>
<organism evidence="1 2">
    <name type="scientific">Pistacia integerrima</name>
    <dbReference type="NCBI Taxonomy" id="434235"/>
    <lineage>
        <taxon>Eukaryota</taxon>
        <taxon>Viridiplantae</taxon>
        <taxon>Streptophyta</taxon>
        <taxon>Embryophyta</taxon>
        <taxon>Tracheophyta</taxon>
        <taxon>Spermatophyta</taxon>
        <taxon>Magnoliopsida</taxon>
        <taxon>eudicotyledons</taxon>
        <taxon>Gunneridae</taxon>
        <taxon>Pentapetalae</taxon>
        <taxon>rosids</taxon>
        <taxon>malvids</taxon>
        <taxon>Sapindales</taxon>
        <taxon>Anacardiaceae</taxon>
        <taxon>Pistacia</taxon>
    </lineage>
</organism>
<evidence type="ECO:0000313" key="2">
    <source>
        <dbReference type="Proteomes" id="UP001163603"/>
    </source>
</evidence>
<name>A0ACC0YPX8_9ROSI</name>
<gene>
    <name evidence="1" type="ORF">Pint_27719</name>
</gene>
<accession>A0ACC0YPX8</accession>
<reference evidence="2" key="1">
    <citation type="journal article" date="2023" name="G3 (Bethesda)">
        <title>Genome assembly and association tests identify interacting loci associated with vigor, precocity, and sex in interspecific pistachio rootstocks.</title>
        <authorList>
            <person name="Palmer W."/>
            <person name="Jacygrad E."/>
            <person name="Sagayaradj S."/>
            <person name="Cavanaugh K."/>
            <person name="Han R."/>
            <person name="Bertier L."/>
            <person name="Beede B."/>
            <person name="Kafkas S."/>
            <person name="Golino D."/>
            <person name="Preece J."/>
            <person name="Michelmore R."/>
        </authorList>
    </citation>
    <scope>NUCLEOTIDE SEQUENCE [LARGE SCALE GENOMIC DNA]</scope>
</reference>
<proteinExistence type="predicted"/>
<dbReference type="Proteomes" id="UP001163603">
    <property type="component" value="Chromosome 5"/>
</dbReference>